<comment type="caution">
    <text evidence="3">The sequence shown here is derived from an EMBL/GenBank/DDBJ whole genome shotgun (WGS) entry which is preliminary data.</text>
</comment>
<dbReference type="PANTHER" id="PTHR42760">
    <property type="entry name" value="SHORT-CHAIN DEHYDROGENASES/REDUCTASES FAMILY MEMBER"/>
    <property type="match status" value="1"/>
</dbReference>
<evidence type="ECO:0000256" key="2">
    <source>
        <dbReference type="ARBA" id="ARBA00023002"/>
    </source>
</evidence>
<dbReference type="GO" id="GO:0016616">
    <property type="term" value="F:oxidoreductase activity, acting on the CH-OH group of donors, NAD or NADP as acceptor"/>
    <property type="evidence" value="ECO:0007669"/>
    <property type="project" value="TreeGrafter"/>
</dbReference>
<dbReference type="InterPro" id="IPR036291">
    <property type="entry name" value="NAD(P)-bd_dom_sf"/>
</dbReference>
<dbReference type="Proteomes" id="UP000614047">
    <property type="component" value="Unassembled WGS sequence"/>
</dbReference>
<gene>
    <name evidence="3" type="ORF">IW256_002894</name>
</gene>
<protein>
    <submittedName>
        <fullName evidence="3">NAD(P)-dependent dehydrogenase (Short-subunit alcohol dehydrogenase family)</fullName>
    </submittedName>
</protein>
<dbReference type="RefSeq" id="WP_197011461.1">
    <property type="nucleotide sequence ID" value="NZ_BAABES010000005.1"/>
</dbReference>
<dbReference type="SUPFAM" id="SSF51735">
    <property type="entry name" value="NAD(P)-binding Rossmann-fold domains"/>
    <property type="match status" value="1"/>
</dbReference>
<organism evidence="3 4">
    <name type="scientific">Actinomadura viridis</name>
    <dbReference type="NCBI Taxonomy" id="58110"/>
    <lineage>
        <taxon>Bacteria</taxon>
        <taxon>Bacillati</taxon>
        <taxon>Actinomycetota</taxon>
        <taxon>Actinomycetes</taxon>
        <taxon>Streptosporangiales</taxon>
        <taxon>Thermomonosporaceae</taxon>
        <taxon>Actinomadura</taxon>
    </lineage>
</organism>
<name>A0A931DJP4_9ACTN</name>
<dbReference type="PANTHER" id="PTHR42760:SF115">
    <property type="entry name" value="3-OXOACYL-[ACYL-CARRIER-PROTEIN] REDUCTASE FABG"/>
    <property type="match status" value="1"/>
</dbReference>
<dbReference type="PRINTS" id="PR00080">
    <property type="entry name" value="SDRFAMILY"/>
</dbReference>
<accession>A0A931DJP4</accession>
<dbReference type="PRINTS" id="PR00081">
    <property type="entry name" value="GDHRDH"/>
</dbReference>
<evidence type="ECO:0000313" key="3">
    <source>
        <dbReference type="EMBL" id="MBG6088781.1"/>
    </source>
</evidence>
<keyword evidence="2" id="KW-0560">Oxidoreductase</keyword>
<dbReference type="PROSITE" id="PS00061">
    <property type="entry name" value="ADH_SHORT"/>
    <property type="match status" value="1"/>
</dbReference>
<proteinExistence type="inferred from homology"/>
<dbReference type="InterPro" id="IPR002347">
    <property type="entry name" value="SDR_fam"/>
</dbReference>
<keyword evidence="4" id="KW-1185">Reference proteome</keyword>
<sequence>MNGSAATTALVTGAGGDIGIAIARALAAAGHQVLVTDLDPGRARQAADQVPGAAAAELDVRSATGVRRTIGEFTEAYGPPAVLINNAAVCANERFESIDESVWSVDLDVVLGGAIRMCQAVLPVMREAGRGAVVNVASVNGHRYFGNDVYSAAKAGLLNLTRALAVQYGRFGVRINSVSPGTIATVGWQDRLRTHPEALETAKRWYPMGRVGTPEDVARAVAFLASDHAGWITGIDLPVDGGLLAGTHALAVDIGAETE</sequence>
<evidence type="ECO:0000313" key="4">
    <source>
        <dbReference type="Proteomes" id="UP000614047"/>
    </source>
</evidence>
<dbReference type="Gene3D" id="3.40.50.720">
    <property type="entry name" value="NAD(P)-binding Rossmann-like Domain"/>
    <property type="match status" value="1"/>
</dbReference>
<dbReference type="InterPro" id="IPR020904">
    <property type="entry name" value="Sc_DH/Rdtase_CS"/>
</dbReference>
<dbReference type="AlphaFoldDB" id="A0A931DJP4"/>
<dbReference type="EMBL" id="JADOUA010000001">
    <property type="protein sequence ID" value="MBG6088781.1"/>
    <property type="molecule type" value="Genomic_DNA"/>
</dbReference>
<dbReference type="Pfam" id="PF13561">
    <property type="entry name" value="adh_short_C2"/>
    <property type="match status" value="1"/>
</dbReference>
<dbReference type="FunFam" id="3.40.50.720:FF:000084">
    <property type="entry name" value="Short-chain dehydrogenase reductase"/>
    <property type="match status" value="1"/>
</dbReference>
<comment type="similarity">
    <text evidence="1">Belongs to the short-chain dehydrogenases/reductases (SDR) family.</text>
</comment>
<reference evidence="3" key="1">
    <citation type="submission" date="2020-11" db="EMBL/GenBank/DDBJ databases">
        <title>Sequencing the genomes of 1000 actinobacteria strains.</title>
        <authorList>
            <person name="Klenk H.-P."/>
        </authorList>
    </citation>
    <scope>NUCLEOTIDE SEQUENCE</scope>
    <source>
        <strain evidence="3">DSM 43175</strain>
    </source>
</reference>
<evidence type="ECO:0000256" key="1">
    <source>
        <dbReference type="ARBA" id="ARBA00006484"/>
    </source>
</evidence>